<dbReference type="Proteomes" id="UP000324800">
    <property type="component" value="Unassembled WGS sequence"/>
</dbReference>
<name>A0A5J4U467_9EUKA</name>
<accession>A0A5J4U467</accession>
<feature type="non-terminal residue" evidence="2">
    <location>
        <position position="1"/>
    </location>
</feature>
<feature type="compositionally biased region" description="Polar residues" evidence="1">
    <location>
        <begin position="12"/>
        <end position="27"/>
    </location>
</feature>
<dbReference type="AlphaFoldDB" id="A0A5J4U467"/>
<evidence type="ECO:0000313" key="3">
    <source>
        <dbReference type="Proteomes" id="UP000324800"/>
    </source>
</evidence>
<organism evidence="2 3">
    <name type="scientific">Streblomastix strix</name>
    <dbReference type="NCBI Taxonomy" id="222440"/>
    <lineage>
        <taxon>Eukaryota</taxon>
        <taxon>Metamonada</taxon>
        <taxon>Preaxostyla</taxon>
        <taxon>Oxymonadida</taxon>
        <taxon>Streblomastigidae</taxon>
        <taxon>Streblomastix</taxon>
    </lineage>
</organism>
<proteinExistence type="predicted"/>
<dbReference type="EMBL" id="SNRW01021295">
    <property type="protein sequence ID" value="KAA6364722.1"/>
    <property type="molecule type" value="Genomic_DNA"/>
</dbReference>
<feature type="region of interest" description="Disordered" evidence="1">
    <location>
        <begin position="1"/>
        <end position="67"/>
    </location>
</feature>
<gene>
    <name evidence="2" type="ORF">EZS28_039752</name>
</gene>
<evidence type="ECO:0000313" key="2">
    <source>
        <dbReference type="EMBL" id="KAA6364722.1"/>
    </source>
</evidence>
<evidence type="ECO:0000256" key="1">
    <source>
        <dbReference type="SAM" id="MobiDB-lite"/>
    </source>
</evidence>
<comment type="caution">
    <text evidence="2">The sequence shown here is derived from an EMBL/GenBank/DDBJ whole genome shotgun (WGS) entry which is preliminary data.</text>
</comment>
<reference evidence="2 3" key="1">
    <citation type="submission" date="2019-03" db="EMBL/GenBank/DDBJ databases">
        <title>Single cell metagenomics reveals metabolic interactions within the superorganism composed of flagellate Streblomastix strix and complex community of Bacteroidetes bacteria on its surface.</title>
        <authorList>
            <person name="Treitli S.C."/>
            <person name="Kolisko M."/>
            <person name="Husnik F."/>
            <person name="Keeling P."/>
            <person name="Hampl V."/>
        </authorList>
    </citation>
    <scope>NUCLEOTIDE SEQUENCE [LARGE SCALE GENOMIC DNA]</scope>
    <source>
        <strain evidence="2">ST1C</strain>
    </source>
</reference>
<feature type="compositionally biased region" description="Polar residues" evidence="1">
    <location>
        <begin position="47"/>
        <end position="67"/>
    </location>
</feature>
<sequence>SIVSGQVGVAGTKTTNIWTAPSTQLQGNPVREPKVEKKGGRTPVRSKVTSTNTSVIANQNQSEDQQR</sequence>
<protein>
    <submittedName>
        <fullName evidence="2">Uncharacterized protein</fullName>
    </submittedName>
</protein>